<dbReference type="AlphaFoldDB" id="A0A0L0W826"/>
<dbReference type="InterPro" id="IPR050069">
    <property type="entry name" value="Urease_subunit"/>
</dbReference>
<dbReference type="GO" id="GO:0009039">
    <property type="term" value="F:urease activity"/>
    <property type="evidence" value="ECO:0007669"/>
    <property type="project" value="UniProtKB-EC"/>
</dbReference>
<dbReference type="InterPro" id="IPR036461">
    <property type="entry name" value="Urease_betasu_sf"/>
</dbReference>
<dbReference type="Gene3D" id="2.10.150.10">
    <property type="entry name" value="Urease, beta subunit"/>
    <property type="match status" value="1"/>
</dbReference>
<comment type="catalytic activity">
    <reaction evidence="2">
        <text>urea + 2 H2O + H(+) = hydrogencarbonate + 2 NH4(+)</text>
        <dbReference type="Rhea" id="RHEA:20557"/>
        <dbReference type="ChEBI" id="CHEBI:15377"/>
        <dbReference type="ChEBI" id="CHEBI:15378"/>
        <dbReference type="ChEBI" id="CHEBI:16199"/>
        <dbReference type="ChEBI" id="CHEBI:17544"/>
        <dbReference type="ChEBI" id="CHEBI:28938"/>
        <dbReference type="EC" id="3.5.1.5"/>
    </reaction>
</comment>
<keyword evidence="1" id="KW-0378">Hydrolase</keyword>
<accession>A0A0L0W826</accession>
<dbReference type="CDD" id="cd00407">
    <property type="entry name" value="Urease_beta"/>
    <property type="match status" value="1"/>
</dbReference>
<dbReference type="EMBL" id="LGSS01000013">
    <property type="protein sequence ID" value="KNF07694.1"/>
    <property type="molecule type" value="Genomic_DNA"/>
</dbReference>
<gene>
    <name evidence="3" type="ORF">CLPU_13c00360</name>
</gene>
<evidence type="ECO:0000256" key="1">
    <source>
        <dbReference type="ARBA" id="ARBA00022801"/>
    </source>
</evidence>
<dbReference type="Proteomes" id="UP000037267">
    <property type="component" value="Unassembled WGS sequence"/>
</dbReference>
<organism evidence="3 4">
    <name type="scientific">Gottschalkia purinilytica</name>
    <name type="common">Clostridium purinilyticum</name>
    <dbReference type="NCBI Taxonomy" id="1503"/>
    <lineage>
        <taxon>Bacteria</taxon>
        <taxon>Bacillati</taxon>
        <taxon>Bacillota</taxon>
        <taxon>Tissierellia</taxon>
        <taxon>Tissierellales</taxon>
        <taxon>Gottschalkiaceae</taxon>
        <taxon>Gottschalkia</taxon>
    </lineage>
</organism>
<dbReference type="STRING" id="1503.CLPU_13c00360"/>
<dbReference type="RefSeq" id="WP_082154218.1">
    <property type="nucleotide sequence ID" value="NZ_LGSS01000013.1"/>
</dbReference>
<dbReference type="SUPFAM" id="SSF51338">
    <property type="entry name" value="Composite domain of metallo-dependent hydrolases"/>
    <property type="match status" value="1"/>
</dbReference>
<dbReference type="GO" id="GO:0046872">
    <property type="term" value="F:metal ion binding"/>
    <property type="evidence" value="ECO:0007669"/>
    <property type="project" value="UniProtKB-KW"/>
</dbReference>
<evidence type="ECO:0000313" key="4">
    <source>
        <dbReference type="Proteomes" id="UP000037267"/>
    </source>
</evidence>
<dbReference type="GO" id="GO:0043419">
    <property type="term" value="P:urea catabolic process"/>
    <property type="evidence" value="ECO:0007669"/>
    <property type="project" value="InterPro"/>
</dbReference>
<dbReference type="PANTHER" id="PTHR33569">
    <property type="entry name" value="UREASE"/>
    <property type="match status" value="1"/>
</dbReference>
<comment type="caution">
    <text evidence="3">The sequence shown here is derived from an EMBL/GenBank/DDBJ whole genome shotgun (WGS) entry which is preliminary data.</text>
</comment>
<dbReference type="PANTHER" id="PTHR33569:SF1">
    <property type="entry name" value="UREASE"/>
    <property type="match status" value="1"/>
</dbReference>
<dbReference type="SUPFAM" id="SSF51278">
    <property type="entry name" value="Urease, beta-subunit"/>
    <property type="match status" value="1"/>
</dbReference>
<reference evidence="4" key="1">
    <citation type="submission" date="2015-07" db="EMBL/GenBank/DDBJ databases">
        <title>Draft genome sequence of the purine-degrading Gottschalkia purinilyticum DSM 1384 (formerly Clostridium purinilyticum).</title>
        <authorList>
            <person name="Poehlein A."/>
            <person name="Schiel-Bengelsdorf B."/>
            <person name="Bengelsdorf F.R."/>
            <person name="Daniel R."/>
            <person name="Duerre P."/>
        </authorList>
    </citation>
    <scope>NUCLEOTIDE SEQUENCE [LARGE SCALE GENOMIC DNA]</scope>
    <source>
        <strain evidence="4">DSM 1384</strain>
    </source>
</reference>
<proteinExistence type="predicted"/>
<dbReference type="Pfam" id="PF00699">
    <property type="entry name" value="Urease_beta"/>
    <property type="match status" value="1"/>
</dbReference>
<evidence type="ECO:0000313" key="3">
    <source>
        <dbReference type="EMBL" id="KNF07694.1"/>
    </source>
</evidence>
<dbReference type="NCBIfam" id="TIGR00192">
    <property type="entry name" value="urease_beta"/>
    <property type="match status" value="1"/>
</dbReference>
<sequence length="116" mass="13229">MRFQKYILKDEDIICNEGRRTIVIKVINTGDRPIQIGSHYHFYEVNFALKFDREETKGMHLDIPAGTAVRFEPGDAVRLGDTDLYIEIEKDYATYGDEVIFGGGKVIRDGMGQDPN</sequence>
<dbReference type="PATRIC" id="fig|1503.3.peg.428"/>
<dbReference type="InterPro" id="IPR002019">
    <property type="entry name" value="Urease_beta-like"/>
</dbReference>
<keyword evidence="4" id="KW-1185">Reference proteome</keyword>
<dbReference type="GO" id="GO:0035550">
    <property type="term" value="C:urease complex"/>
    <property type="evidence" value="ECO:0007669"/>
    <property type="project" value="InterPro"/>
</dbReference>
<name>A0A0L0W826_GOTPU</name>
<dbReference type="OrthoDB" id="9797217at2"/>
<dbReference type="InterPro" id="IPR011059">
    <property type="entry name" value="Metal-dep_hydrolase_composite"/>
</dbReference>
<protein>
    <submittedName>
        <fullName evidence="3">Urease, beta subunit</fullName>
    </submittedName>
</protein>
<evidence type="ECO:0000256" key="2">
    <source>
        <dbReference type="ARBA" id="ARBA00047778"/>
    </source>
</evidence>